<dbReference type="Pfam" id="PF06925">
    <property type="entry name" value="MGDG_synth"/>
    <property type="match status" value="1"/>
</dbReference>
<dbReference type="InterPro" id="IPR009695">
    <property type="entry name" value="Diacylglyc_glucosyltr_N"/>
</dbReference>
<name>A0ABY8R6N9_PARBF</name>
<gene>
    <name evidence="2" type="ORF">QJS64_02985</name>
</gene>
<dbReference type="Proteomes" id="UP001239169">
    <property type="component" value="Chromosome"/>
</dbReference>
<sequence>MSKKVLIMSASTGGGHNRAARAIEEELIKKTLDGENIECKIIDSLKLVNTTMDKIISRGYEKSAIYTPNAYGKVYRFSETGLVSKMSLKEI</sequence>
<evidence type="ECO:0000313" key="3">
    <source>
        <dbReference type="Proteomes" id="UP001239169"/>
    </source>
</evidence>
<accession>A0ABY8R6N9</accession>
<feature type="domain" description="Diacylglycerol glucosyltransferase N-terminal" evidence="1">
    <location>
        <begin position="16"/>
        <end position="85"/>
    </location>
</feature>
<evidence type="ECO:0000259" key="1">
    <source>
        <dbReference type="Pfam" id="PF06925"/>
    </source>
</evidence>
<dbReference type="EMBL" id="CP124685">
    <property type="protein sequence ID" value="WGX76308.1"/>
    <property type="molecule type" value="Genomic_DNA"/>
</dbReference>
<keyword evidence="3" id="KW-1185">Reference proteome</keyword>
<proteinExistence type="predicted"/>
<protein>
    <recommendedName>
        <fullName evidence="1">Diacylglycerol glucosyltransferase N-terminal domain-containing protein</fullName>
    </recommendedName>
</protein>
<reference evidence="2 3" key="1">
    <citation type="submission" date="2023-04" db="EMBL/GenBank/DDBJ databases">
        <title>Bacteria Genome Submission.</title>
        <authorList>
            <person name="Isaac P."/>
        </authorList>
    </citation>
    <scope>NUCLEOTIDE SEQUENCE [LARGE SCALE GENOMIC DNA]</scope>
    <source>
        <strain evidence="2 3">SampleS7P1</strain>
    </source>
</reference>
<evidence type="ECO:0000313" key="2">
    <source>
        <dbReference type="EMBL" id="WGX76308.1"/>
    </source>
</evidence>
<organism evidence="2 3">
    <name type="scientific">Paraclostridium bifermentans</name>
    <name type="common">Clostridium bifermentans</name>
    <dbReference type="NCBI Taxonomy" id="1490"/>
    <lineage>
        <taxon>Bacteria</taxon>
        <taxon>Bacillati</taxon>
        <taxon>Bacillota</taxon>
        <taxon>Clostridia</taxon>
        <taxon>Peptostreptococcales</taxon>
        <taxon>Peptostreptococcaceae</taxon>
        <taxon>Paraclostridium</taxon>
    </lineage>
</organism>